<evidence type="ECO:0000256" key="2">
    <source>
        <dbReference type="ARBA" id="ARBA00023002"/>
    </source>
</evidence>
<dbReference type="GO" id="GO:0005829">
    <property type="term" value="C:cytosol"/>
    <property type="evidence" value="ECO:0007669"/>
    <property type="project" value="TreeGrafter"/>
</dbReference>
<dbReference type="SUPFAM" id="SSF55347">
    <property type="entry name" value="Glyceraldehyde-3-phosphate dehydrogenase-like, C-terminal domain"/>
    <property type="match status" value="1"/>
</dbReference>
<evidence type="ECO:0000256" key="1">
    <source>
        <dbReference type="ARBA" id="ARBA00007406"/>
    </source>
</evidence>
<organism evidence="5">
    <name type="scientific">Hydatigena taeniaeformis</name>
    <name type="common">Feline tapeworm</name>
    <name type="synonym">Taenia taeniaeformis</name>
    <dbReference type="NCBI Taxonomy" id="6205"/>
    <lineage>
        <taxon>Eukaryota</taxon>
        <taxon>Metazoa</taxon>
        <taxon>Spiralia</taxon>
        <taxon>Lophotrochozoa</taxon>
        <taxon>Platyhelminthes</taxon>
        <taxon>Cestoda</taxon>
        <taxon>Eucestoda</taxon>
        <taxon>Cyclophyllidea</taxon>
        <taxon>Taeniidae</taxon>
        <taxon>Hydatigera</taxon>
    </lineage>
</organism>
<dbReference type="GO" id="GO:0004365">
    <property type="term" value="F:glyceraldehyde-3-phosphate dehydrogenase (NAD+) (phosphorylating) activity"/>
    <property type="evidence" value="ECO:0007669"/>
    <property type="project" value="UniProtKB-EC"/>
</dbReference>
<feature type="domain" description="Glyceraldehyde 3-phosphate dehydrogenase catalytic" evidence="4">
    <location>
        <begin position="21"/>
        <end position="144"/>
    </location>
</feature>
<protein>
    <submittedName>
        <fullName evidence="5">Gp_dh_C domain-containing protein</fullName>
    </submittedName>
</protein>
<accession>A0A0R3WRV2</accession>
<dbReference type="STRING" id="6205.A0A0R3WRV2"/>
<dbReference type="GO" id="GO:0006096">
    <property type="term" value="P:glycolytic process"/>
    <property type="evidence" value="ECO:0007669"/>
    <property type="project" value="TreeGrafter"/>
</dbReference>
<dbReference type="PANTHER" id="PTHR10836">
    <property type="entry name" value="GLYCERALDEHYDE 3-PHOSPHATE DEHYDROGENASE"/>
    <property type="match status" value="1"/>
</dbReference>
<dbReference type="Gene3D" id="3.30.360.10">
    <property type="entry name" value="Dihydrodipicolinate Reductase, domain 2"/>
    <property type="match status" value="1"/>
</dbReference>
<dbReference type="WBParaSite" id="TTAC_0000349201-mRNA-1">
    <property type="protein sequence ID" value="TTAC_0000349201-mRNA-1"/>
    <property type="gene ID" value="TTAC_0000349201"/>
</dbReference>
<keyword evidence="2" id="KW-0560">Oxidoreductase</keyword>
<proteinExistence type="inferred from homology"/>
<dbReference type="PRINTS" id="PR00078">
    <property type="entry name" value="G3PDHDRGNASE"/>
</dbReference>
<comment type="similarity">
    <text evidence="1">Belongs to the glyceraldehyde-3-phosphate dehydrogenase family.</text>
</comment>
<name>A0A0R3WRV2_HYDTA</name>
<dbReference type="PANTHER" id="PTHR10836:SF76">
    <property type="entry name" value="GLYCERALDEHYDE-3-PHOSPHATE DEHYDROGENASE-RELATED"/>
    <property type="match status" value="1"/>
</dbReference>
<dbReference type="InterPro" id="IPR020831">
    <property type="entry name" value="GlycerAld/Erythrose_P_DH"/>
</dbReference>
<dbReference type="Pfam" id="PF02800">
    <property type="entry name" value="Gp_dh_C"/>
    <property type="match status" value="1"/>
</dbReference>
<dbReference type="AlphaFoldDB" id="A0A0R3WRV2"/>
<evidence type="ECO:0000313" key="5">
    <source>
        <dbReference type="WBParaSite" id="TTAC_0000349201-mRNA-1"/>
    </source>
</evidence>
<sequence>MRSTTPPMKVVSNASCTANCLTVLAKVTDDNFSSVKGLMTTVHFYTAKQKIVDGSFKVWRDGRTATQNIITTSTGAAKAVVIPELNGKLTVMAFHTPILNAPVASCSPIYNQIKAVVKIVSKSPTLKELLAYTENQVVSTDLLSCCLTTDLNMLDSTKDVALGETTE</sequence>
<dbReference type="InterPro" id="IPR020829">
    <property type="entry name" value="GlycerAld_3-P_DH_cat"/>
</dbReference>
<evidence type="ECO:0000256" key="3">
    <source>
        <dbReference type="ARBA" id="ARBA00047698"/>
    </source>
</evidence>
<reference evidence="5" key="1">
    <citation type="submission" date="2017-02" db="UniProtKB">
        <authorList>
            <consortium name="WormBaseParasite"/>
        </authorList>
    </citation>
    <scope>IDENTIFICATION</scope>
</reference>
<comment type="catalytic activity">
    <reaction evidence="3">
        <text>D-glyceraldehyde 3-phosphate + phosphate + NAD(+) = (2R)-3-phospho-glyceroyl phosphate + NADH + H(+)</text>
        <dbReference type="Rhea" id="RHEA:10300"/>
        <dbReference type="ChEBI" id="CHEBI:15378"/>
        <dbReference type="ChEBI" id="CHEBI:43474"/>
        <dbReference type="ChEBI" id="CHEBI:57540"/>
        <dbReference type="ChEBI" id="CHEBI:57604"/>
        <dbReference type="ChEBI" id="CHEBI:57945"/>
        <dbReference type="ChEBI" id="CHEBI:59776"/>
        <dbReference type="EC" id="1.2.1.12"/>
    </reaction>
</comment>
<evidence type="ECO:0000259" key="4">
    <source>
        <dbReference type="Pfam" id="PF02800"/>
    </source>
</evidence>